<feature type="non-terminal residue" evidence="1">
    <location>
        <position position="1"/>
    </location>
</feature>
<name>A0ABU1TSS7_9FLAO</name>
<dbReference type="Proteomes" id="UP001255185">
    <property type="component" value="Unassembled WGS sequence"/>
</dbReference>
<accession>A0ABU1TSS7</accession>
<gene>
    <name evidence="1" type="ORF">J2X31_002918</name>
</gene>
<organism evidence="1 2">
    <name type="scientific">Flavobacterium arsenatis</name>
    <dbReference type="NCBI Taxonomy" id="1484332"/>
    <lineage>
        <taxon>Bacteria</taxon>
        <taxon>Pseudomonadati</taxon>
        <taxon>Bacteroidota</taxon>
        <taxon>Flavobacteriia</taxon>
        <taxon>Flavobacteriales</taxon>
        <taxon>Flavobacteriaceae</taxon>
        <taxon>Flavobacterium</taxon>
    </lineage>
</organism>
<evidence type="ECO:0000313" key="1">
    <source>
        <dbReference type="EMBL" id="MDR6968892.1"/>
    </source>
</evidence>
<proteinExistence type="predicted"/>
<comment type="caution">
    <text evidence="1">The sequence shown here is derived from an EMBL/GenBank/DDBJ whole genome shotgun (WGS) entry which is preliminary data.</text>
</comment>
<keyword evidence="2" id="KW-1185">Reference proteome</keyword>
<evidence type="ECO:0000313" key="2">
    <source>
        <dbReference type="Proteomes" id="UP001255185"/>
    </source>
</evidence>
<dbReference type="EMBL" id="JAVDVI010000013">
    <property type="protein sequence ID" value="MDR6968892.1"/>
    <property type="molecule type" value="Genomic_DNA"/>
</dbReference>
<protein>
    <submittedName>
        <fullName evidence="1">Uncharacterized protein</fullName>
    </submittedName>
</protein>
<sequence>VSVTDGKFKYVYNYTDHLGNIRLSYSRPELTSPVGDHGGEPLLSVWDEAQQLCG</sequence>
<reference evidence="1 2" key="1">
    <citation type="submission" date="2023-07" db="EMBL/GenBank/DDBJ databases">
        <title>Sorghum-associated microbial communities from plants grown in Nebraska, USA.</title>
        <authorList>
            <person name="Schachtman D."/>
        </authorList>
    </citation>
    <scope>NUCLEOTIDE SEQUENCE [LARGE SCALE GENOMIC DNA]</scope>
    <source>
        <strain evidence="1 2">3773</strain>
    </source>
</reference>